<dbReference type="EMBL" id="CP121689">
    <property type="protein sequence ID" value="WZL77116.1"/>
    <property type="molecule type" value="Genomic_DNA"/>
</dbReference>
<evidence type="ECO:0000256" key="3">
    <source>
        <dbReference type="ARBA" id="ARBA00023157"/>
    </source>
</evidence>
<evidence type="ECO:0000259" key="5">
    <source>
        <dbReference type="PROSITE" id="PS51352"/>
    </source>
</evidence>
<dbReference type="Gene3D" id="3.40.30.10">
    <property type="entry name" value="Glutaredoxin"/>
    <property type="match status" value="1"/>
</dbReference>
<keyword evidence="2" id="KW-0201">Cytochrome c-type biogenesis</keyword>
<dbReference type="RefSeq" id="WP_369019282.1">
    <property type="nucleotide sequence ID" value="NZ_CP121689.1"/>
</dbReference>
<dbReference type="PANTHER" id="PTHR42852">
    <property type="entry name" value="THIOL:DISULFIDE INTERCHANGE PROTEIN DSBE"/>
    <property type="match status" value="1"/>
</dbReference>
<evidence type="ECO:0000256" key="1">
    <source>
        <dbReference type="ARBA" id="ARBA00004196"/>
    </source>
</evidence>
<feature type="domain" description="Thioredoxin" evidence="5">
    <location>
        <begin position="34"/>
        <end position="172"/>
    </location>
</feature>
<dbReference type="InterPro" id="IPR050553">
    <property type="entry name" value="Thioredoxin_ResA/DsbE_sf"/>
</dbReference>
<dbReference type="InterPro" id="IPR013766">
    <property type="entry name" value="Thioredoxin_domain"/>
</dbReference>
<name>A0ABZ2YDQ4_9BACT</name>
<organism evidence="6 7">
    <name type="scientific">Thermatribacter velox</name>
    <dbReference type="NCBI Taxonomy" id="3039681"/>
    <lineage>
        <taxon>Bacteria</taxon>
        <taxon>Pseudomonadati</taxon>
        <taxon>Atribacterota</taxon>
        <taxon>Atribacteria</taxon>
        <taxon>Atribacterales</taxon>
        <taxon>Thermatribacteraceae</taxon>
        <taxon>Thermatribacter</taxon>
    </lineage>
</organism>
<evidence type="ECO:0000256" key="4">
    <source>
        <dbReference type="ARBA" id="ARBA00023284"/>
    </source>
</evidence>
<gene>
    <name evidence="6" type="ORF">QBE54_05225</name>
</gene>
<dbReference type="InterPro" id="IPR036249">
    <property type="entry name" value="Thioredoxin-like_sf"/>
</dbReference>
<keyword evidence="7" id="KW-1185">Reference proteome</keyword>
<dbReference type="PANTHER" id="PTHR42852:SF6">
    <property type="entry name" value="THIOL:DISULFIDE INTERCHANGE PROTEIN DSBE"/>
    <property type="match status" value="1"/>
</dbReference>
<comment type="subcellular location">
    <subcellularLocation>
        <location evidence="1">Cell envelope</location>
    </subcellularLocation>
</comment>
<accession>A0ABZ2YDQ4</accession>
<keyword evidence="4" id="KW-0676">Redox-active center</keyword>
<evidence type="ECO:0000256" key="2">
    <source>
        <dbReference type="ARBA" id="ARBA00022748"/>
    </source>
</evidence>
<proteinExistence type="predicted"/>
<dbReference type="Proteomes" id="UP001461341">
    <property type="component" value="Chromosome"/>
</dbReference>
<dbReference type="SUPFAM" id="SSF52833">
    <property type="entry name" value="Thioredoxin-like"/>
    <property type="match status" value="1"/>
</dbReference>
<sequence>MKFKKFVTRKFVKIAGLFLILILFSGCLPIQPPNNQAKLAEDFTLPALEGGYFTLSEHFGQPILLYFFSTTCHYCQEETPNLVKMYNTYQSAGLLVVGVAVNVNSLQELRNFVENYGITYPILIDEDEEVSESYDVYYIPHNFFINRDGEIVDDKVGLMSEAELEEQILDIL</sequence>
<dbReference type="PROSITE" id="PS51352">
    <property type="entry name" value="THIOREDOXIN_2"/>
    <property type="match status" value="1"/>
</dbReference>
<dbReference type="Pfam" id="PF00578">
    <property type="entry name" value="AhpC-TSA"/>
    <property type="match status" value="1"/>
</dbReference>
<dbReference type="InterPro" id="IPR000866">
    <property type="entry name" value="AhpC/TSA"/>
</dbReference>
<evidence type="ECO:0000313" key="6">
    <source>
        <dbReference type="EMBL" id="WZL77116.1"/>
    </source>
</evidence>
<evidence type="ECO:0000313" key="7">
    <source>
        <dbReference type="Proteomes" id="UP001461341"/>
    </source>
</evidence>
<protein>
    <submittedName>
        <fullName evidence="6">TlpA disulfide reductase family protein</fullName>
    </submittedName>
</protein>
<dbReference type="PROSITE" id="PS51257">
    <property type="entry name" value="PROKAR_LIPOPROTEIN"/>
    <property type="match status" value="1"/>
</dbReference>
<reference evidence="6 7" key="1">
    <citation type="submission" date="2023-03" db="EMBL/GenBank/DDBJ databases">
        <title>Novel Species.</title>
        <authorList>
            <person name="Ma S."/>
        </authorList>
    </citation>
    <scope>NUCLEOTIDE SEQUENCE [LARGE SCALE GENOMIC DNA]</scope>
    <source>
        <strain evidence="6 7">B11</strain>
    </source>
</reference>
<dbReference type="CDD" id="cd02966">
    <property type="entry name" value="TlpA_like_family"/>
    <property type="match status" value="1"/>
</dbReference>
<keyword evidence="3" id="KW-1015">Disulfide bond</keyword>